<dbReference type="InterPro" id="IPR000182">
    <property type="entry name" value="GNAT_dom"/>
</dbReference>
<dbReference type="EMBL" id="LT934122">
    <property type="protein sequence ID" value="VAI60183.1"/>
    <property type="molecule type" value="Genomic_DNA"/>
</dbReference>
<dbReference type="PROSITE" id="PS51186">
    <property type="entry name" value="GNAT"/>
    <property type="match status" value="1"/>
</dbReference>
<evidence type="ECO:0000256" key="1">
    <source>
        <dbReference type="ARBA" id="ARBA00004406"/>
    </source>
</evidence>
<comment type="subunit">
    <text evidence="4 10">Homodimer.</text>
</comment>
<evidence type="ECO:0000256" key="10">
    <source>
        <dbReference type="RuleBase" id="RU365086"/>
    </source>
</evidence>
<dbReference type="GO" id="GO:0005789">
    <property type="term" value="C:endoplasmic reticulum membrane"/>
    <property type="evidence" value="ECO:0007669"/>
    <property type="project" value="UniProtKB-SubCell"/>
</dbReference>
<feature type="domain" description="N-acetyltransferase" evidence="12">
    <location>
        <begin position="69"/>
        <end position="215"/>
    </location>
</feature>
<feature type="compositionally biased region" description="Polar residues" evidence="11">
    <location>
        <begin position="46"/>
        <end position="58"/>
    </location>
</feature>
<dbReference type="EC" id="2.3.1.4" evidence="10"/>
<evidence type="ECO:0000256" key="11">
    <source>
        <dbReference type="SAM" id="MobiDB-lite"/>
    </source>
</evidence>
<evidence type="ECO:0000313" key="13">
    <source>
        <dbReference type="EMBL" id="VAI60183.1"/>
    </source>
</evidence>
<feature type="region of interest" description="Disordered" evidence="11">
    <location>
        <begin position="20"/>
        <end position="66"/>
    </location>
</feature>
<evidence type="ECO:0000256" key="2">
    <source>
        <dbReference type="ARBA" id="ARBA00004832"/>
    </source>
</evidence>
<comment type="catalytic activity">
    <reaction evidence="9 10">
        <text>D-glucosamine 6-phosphate + acetyl-CoA = N-acetyl-D-glucosamine 6-phosphate + CoA + H(+)</text>
        <dbReference type="Rhea" id="RHEA:10292"/>
        <dbReference type="ChEBI" id="CHEBI:15378"/>
        <dbReference type="ChEBI" id="CHEBI:57287"/>
        <dbReference type="ChEBI" id="CHEBI:57288"/>
        <dbReference type="ChEBI" id="CHEBI:57513"/>
        <dbReference type="ChEBI" id="CHEBI:58725"/>
        <dbReference type="EC" id="2.3.1.4"/>
    </reaction>
</comment>
<dbReference type="Gene3D" id="3.40.630.30">
    <property type="match status" value="1"/>
</dbReference>
<evidence type="ECO:0000256" key="8">
    <source>
        <dbReference type="ARBA" id="ARBA00023315"/>
    </source>
</evidence>
<evidence type="ECO:0000256" key="4">
    <source>
        <dbReference type="ARBA" id="ARBA00011738"/>
    </source>
</evidence>
<dbReference type="InterPro" id="IPR016181">
    <property type="entry name" value="Acyl_CoA_acyltransferase"/>
</dbReference>
<keyword evidence="6" id="KW-0256">Endoplasmic reticulum</keyword>
<accession>A0A9R0YR83</accession>
<dbReference type="InterPro" id="IPR039143">
    <property type="entry name" value="GNPNAT1-like"/>
</dbReference>
<sequence length="215" mass="23368">MALFALVTLIANRHGQSRALMRHSTAHASCSTRKKRRHLPKLPASVPSSRTQMASTSPEPAATETGDSVKIRRLEIADRERGFLSLLSQLSSCPDLTESEFAACFADLAALGDDHVILVAEDPAAAPERRILSTGCLFVERKFLRGGGKVGHVEDVVVDAAARGRGLGLRVVRRLVEIAKEAGCYKVILDCTPELRAYYAKCGFVEKGVQMAVYF</sequence>
<dbReference type="GO" id="GO:0006048">
    <property type="term" value="P:UDP-N-acetylglucosamine biosynthetic process"/>
    <property type="evidence" value="ECO:0007669"/>
    <property type="project" value="UniProtKB-UniRule"/>
</dbReference>
<reference evidence="13 14" key="1">
    <citation type="submission" date="2017-09" db="EMBL/GenBank/DDBJ databases">
        <authorList>
            <consortium name="International Durum Wheat Genome Sequencing Consortium (IDWGSC)"/>
            <person name="Milanesi L."/>
        </authorList>
    </citation>
    <scope>NUCLEOTIDE SEQUENCE [LARGE SCALE GENOMIC DNA]</scope>
    <source>
        <strain evidence="14">cv. Svevo</strain>
    </source>
</reference>
<organism evidence="13 14">
    <name type="scientific">Triticum turgidum subsp. durum</name>
    <name type="common">Durum wheat</name>
    <name type="synonym">Triticum durum</name>
    <dbReference type="NCBI Taxonomy" id="4567"/>
    <lineage>
        <taxon>Eukaryota</taxon>
        <taxon>Viridiplantae</taxon>
        <taxon>Streptophyta</taxon>
        <taxon>Embryophyta</taxon>
        <taxon>Tracheophyta</taxon>
        <taxon>Spermatophyta</taxon>
        <taxon>Magnoliopsida</taxon>
        <taxon>Liliopsida</taxon>
        <taxon>Poales</taxon>
        <taxon>Poaceae</taxon>
        <taxon>BOP clade</taxon>
        <taxon>Pooideae</taxon>
        <taxon>Triticodae</taxon>
        <taxon>Triticeae</taxon>
        <taxon>Triticinae</taxon>
        <taxon>Triticum</taxon>
    </lineage>
</organism>
<keyword evidence="7" id="KW-0472">Membrane</keyword>
<dbReference type="Proteomes" id="UP000324705">
    <property type="component" value="Chromosome 6B"/>
</dbReference>
<name>A0A9R0YR83_TRITD</name>
<evidence type="ECO:0000313" key="14">
    <source>
        <dbReference type="Proteomes" id="UP000324705"/>
    </source>
</evidence>
<dbReference type="GO" id="GO:0006044">
    <property type="term" value="P:N-acetylglucosamine metabolic process"/>
    <property type="evidence" value="ECO:0007669"/>
    <property type="project" value="UniProtKB-ARBA"/>
</dbReference>
<evidence type="ECO:0000256" key="5">
    <source>
        <dbReference type="ARBA" id="ARBA00022679"/>
    </source>
</evidence>
<keyword evidence="14" id="KW-1185">Reference proteome</keyword>
<evidence type="ECO:0000256" key="9">
    <source>
        <dbReference type="ARBA" id="ARBA00048964"/>
    </source>
</evidence>
<evidence type="ECO:0000256" key="7">
    <source>
        <dbReference type="ARBA" id="ARBA00023136"/>
    </source>
</evidence>
<keyword evidence="8 10" id="KW-0012">Acyltransferase</keyword>
<dbReference type="PANTHER" id="PTHR13355:SF11">
    <property type="entry name" value="GLUCOSAMINE 6-PHOSPHATE N-ACETYLTRANSFERASE"/>
    <property type="match status" value="1"/>
</dbReference>
<dbReference type="Gramene" id="TRITD6Bv1G165410.1">
    <property type="protein sequence ID" value="TRITD6Bv1G165410.1"/>
    <property type="gene ID" value="TRITD6Bv1G165410"/>
</dbReference>
<keyword evidence="5 10" id="KW-0808">Transferase</keyword>
<dbReference type="Pfam" id="PF00583">
    <property type="entry name" value="Acetyltransf_1"/>
    <property type="match status" value="1"/>
</dbReference>
<dbReference type="FunFam" id="3.40.630.30:FF:000048">
    <property type="entry name" value="Glucosamine 6-phosphate N-acetyltransferase"/>
    <property type="match status" value="1"/>
</dbReference>
<evidence type="ECO:0000259" key="12">
    <source>
        <dbReference type="PROSITE" id="PS51186"/>
    </source>
</evidence>
<dbReference type="CDD" id="cd04301">
    <property type="entry name" value="NAT_SF"/>
    <property type="match status" value="1"/>
</dbReference>
<evidence type="ECO:0000256" key="6">
    <source>
        <dbReference type="ARBA" id="ARBA00022824"/>
    </source>
</evidence>
<comment type="subcellular location">
    <subcellularLocation>
        <location evidence="1">Endoplasmic reticulum membrane</location>
        <topology evidence="1">Peripheral membrane protein</topology>
    </subcellularLocation>
</comment>
<dbReference type="GO" id="GO:0004343">
    <property type="term" value="F:glucosamine 6-phosphate N-acetyltransferase activity"/>
    <property type="evidence" value="ECO:0007669"/>
    <property type="project" value="UniProtKB-UniRule"/>
</dbReference>
<comment type="pathway">
    <text evidence="2 10">Nucleotide-sugar biosynthesis; UDP-N-acetyl-alpha-D-glucosamine biosynthesis; N-acetyl-alpha-D-glucosamine 1-phosphate from alpha-D-glucosamine 6-phosphate (route I): step 1/2.</text>
</comment>
<gene>
    <name evidence="13" type="ORF">TRITD_6Bv1G165410</name>
</gene>
<proteinExistence type="inferred from homology"/>
<dbReference type="PANTHER" id="PTHR13355">
    <property type="entry name" value="GLUCOSAMINE 6-PHOSPHATE N-ACETYLTRANSFERASE"/>
    <property type="match status" value="1"/>
</dbReference>
<protein>
    <recommendedName>
        <fullName evidence="10">Glucosamine 6-phosphate N-acetyltransferase</fullName>
        <ecNumber evidence="10">2.3.1.4</ecNumber>
    </recommendedName>
</protein>
<dbReference type="OMA" id="FRKCENQ"/>
<dbReference type="SUPFAM" id="SSF55729">
    <property type="entry name" value="Acyl-CoA N-acyltransferases (Nat)"/>
    <property type="match status" value="1"/>
</dbReference>
<comment type="similarity">
    <text evidence="3 10">Belongs to the acetyltransferase family. GNA1 subfamily.</text>
</comment>
<evidence type="ECO:0000256" key="3">
    <source>
        <dbReference type="ARBA" id="ARBA00006048"/>
    </source>
</evidence>
<dbReference type="AlphaFoldDB" id="A0A9R0YR83"/>